<dbReference type="AlphaFoldDB" id="A0A5P2BNV1"/>
<dbReference type="InterPro" id="IPR036396">
    <property type="entry name" value="Cyt_P450_sf"/>
</dbReference>
<evidence type="ECO:0000313" key="2">
    <source>
        <dbReference type="EMBL" id="QES32023.1"/>
    </source>
</evidence>
<dbReference type="Proteomes" id="UP000322927">
    <property type="component" value="Chromosome"/>
</dbReference>
<dbReference type="GO" id="GO:0005506">
    <property type="term" value="F:iron ion binding"/>
    <property type="evidence" value="ECO:0007669"/>
    <property type="project" value="InterPro"/>
</dbReference>
<evidence type="ECO:0000256" key="1">
    <source>
        <dbReference type="SAM" id="MobiDB-lite"/>
    </source>
</evidence>
<organism evidence="2 3">
    <name type="scientific">Streptomyces venezuelae</name>
    <dbReference type="NCBI Taxonomy" id="54571"/>
    <lineage>
        <taxon>Bacteria</taxon>
        <taxon>Bacillati</taxon>
        <taxon>Actinomycetota</taxon>
        <taxon>Actinomycetes</taxon>
        <taxon>Kitasatosporales</taxon>
        <taxon>Streptomycetaceae</taxon>
        <taxon>Streptomyces</taxon>
    </lineage>
</organism>
<dbReference type="SUPFAM" id="SSF48264">
    <property type="entry name" value="Cytochrome P450"/>
    <property type="match status" value="1"/>
</dbReference>
<protein>
    <recommendedName>
        <fullName evidence="4">Cytochrome P450</fullName>
    </recommendedName>
</protein>
<feature type="compositionally biased region" description="Low complexity" evidence="1">
    <location>
        <begin position="14"/>
        <end position="25"/>
    </location>
</feature>
<proteinExistence type="predicted"/>
<dbReference type="EMBL" id="CP029192">
    <property type="protein sequence ID" value="QES32023.1"/>
    <property type="molecule type" value="Genomic_DNA"/>
</dbReference>
<evidence type="ECO:0000313" key="3">
    <source>
        <dbReference type="Proteomes" id="UP000322927"/>
    </source>
</evidence>
<dbReference type="GO" id="GO:0020037">
    <property type="term" value="F:heme binding"/>
    <property type="evidence" value="ECO:0007669"/>
    <property type="project" value="InterPro"/>
</dbReference>
<dbReference type="InterPro" id="IPR001128">
    <property type="entry name" value="Cyt_P450"/>
</dbReference>
<feature type="region of interest" description="Disordered" evidence="1">
    <location>
        <begin position="108"/>
        <end position="135"/>
    </location>
</feature>
<dbReference type="GO" id="GO:0016705">
    <property type="term" value="F:oxidoreductase activity, acting on paired donors, with incorporation or reduction of molecular oxygen"/>
    <property type="evidence" value="ECO:0007669"/>
    <property type="project" value="InterPro"/>
</dbReference>
<name>A0A5P2BNV1_STRVZ</name>
<gene>
    <name evidence="2" type="ORF">DEJ48_00070</name>
</gene>
<dbReference type="OrthoDB" id="500678at2"/>
<sequence length="135" mass="14443">MRRGRAGPRATPESNSPRSVGSSPRRGNRAPRSRRGGKRRGGRHWDAPDVFRPERWAESGGHGPYVPFGMGPFSCAGAAVAHTLLTESLTALTDHAFVTVSGGDARAVMSEGNAPRPFALHRTPDPPSAHQTGRR</sequence>
<dbReference type="Gene3D" id="1.10.630.10">
    <property type="entry name" value="Cytochrome P450"/>
    <property type="match status" value="1"/>
</dbReference>
<dbReference type="GO" id="GO:0004497">
    <property type="term" value="F:monooxygenase activity"/>
    <property type="evidence" value="ECO:0007669"/>
    <property type="project" value="InterPro"/>
</dbReference>
<dbReference type="RefSeq" id="WP_150213244.1">
    <property type="nucleotide sequence ID" value="NZ_JBFAEP010000034.1"/>
</dbReference>
<feature type="region of interest" description="Disordered" evidence="1">
    <location>
        <begin position="1"/>
        <end position="49"/>
    </location>
</feature>
<feature type="compositionally biased region" description="Basic residues" evidence="1">
    <location>
        <begin position="26"/>
        <end position="42"/>
    </location>
</feature>
<accession>A0A5P2BNV1</accession>
<dbReference type="Pfam" id="PF00067">
    <property type="entry name" value="p450"/>
    <property type="match status" value="1"/>
</dbReference>
<reference evidence="2 3" key="1">
    <citation type="submission" date="2018-05" db="EMBL/GenBank/DDBJ databases">
        <title>Streptomyces venezuelae.</title>
        <authorList>
            <person name="Kim W."/>
            <person name="Lee N."/>
            <person name="Cho B.-K."/>
        </authorList>
    </citation>
    <scope>NUCLEOTIDE SEQUENCE [LARGE SCALE GENOMIC DNA]</scope>
    <source>
        <strain evidence="2 3">ATCC 14584</strain>
    </source>
</reference>
<evidence type="ECO:0008006" key="4">
    <source>
        <dbReference type="Google" id="ProtNLM"/>
    </source>
</evidence>